<evidence type="ECO:0000256" key="7">
    <source>
        <dbReference type="ARBA" id="ARBA00023136"/>
    </source>
</evidence>
<proteinExistence type="inferred from homology"/>
<evidence type="ECO:0000256" key="2">
    <source>
        <dbReference type="ARBA" id="ARBA00009773"/>
    </source>
</evidence>
<gene>
    <name evidence="10" type="ORF">GCM10025778_09410</name>
</gene>
<feature type="transmembrane region" description="Helical" evidence="9">
    <location>
        <begin position="239"/>
        <end position="267"/>
    </location>
</feature>
<dbReference type="RefSeq" id="WP_210100639.1">
    <property type="nucleotide sequence ID" value="NZ_BAABLK010000020.1"/>
</dbReference>
<keyword evidence="11" id="KW-1185">Reference proteome</keyword>
<evidence type="ECO:0000256" key="4">
    <source>
        <dbReference type="ARBA" id="ARBA00022475"/>
    </source>
</evidence>
<evidence type="ECO:0000256" key="9">
    <source>
        <dbReference type="SAM" id="Phobius"/>
    </source>
</evidence>
<keyword evidence="3" id="KW-0813">Transport</keyword>
<feature type="transmembrane region" description="Helical" evidence="9">
    <location>
        <begin position="85"/>
        <end position="106"/>
    </location>
</feature>
<evidence type="ECO:0000256" key="5">
    <source>
        <dbReference type="ARBA" id="ARBA00022692"/>
    </source>
</evidence>
<sequence>MEPKEPEAGKSRETRVRRRWVLPAGIDAAGLLSWRILGMVGVLVVIGYVIARLEEIVVPFLIALLITAFLKPLSNWLMSHRWPKWLAVIVSLVIAVGVISGMVVLVETQIASGLPDVEARSVIAYQEFRHFLGSSSLKISSGQLDTYLGNLVKELQQHGNEIFTGALLVGKTAGRLLAGTLLTVFATIVMLIDGAGVWAWTVRLFPRGIRPAVDGAGQAGWITLTSFVRVQILVAAGNGVGIGLVAFFIGMPLVVPLAIVVFLASFIPVIGAIVTGALAVLVALVYVGPIQGLIMLGGVLLVHLFEAHVMQPLAMGAAVKIHPLAVIFAVGAGSYIAGVPGALFAVPTVAVLNAMVLYLVKRPWRLPDQSAVESEAGLAATGADPSEQSPPQST</sequence>
<feature type="transmembrane region" description="Helical" evidence="9">
    <location>
        <begin position="20"/>
        <end position="50"/>
    </location>
</feature>
<feature type="transmembrane region" description="Helical" evidence="9">
    <location>
        <begin position="317"/>
        <end position="336"/>
    </location>
</feature>
<evidence type="ECO:0000256" key="6">
    <source>
        <dbReference type="ARBA" id="ARBA00022989"/>
    </source>
</evidence>
<dbReference type="Pfam" id="PF01594">
    <property type="entry name" value="AI-2E_transport"/>
    <property type="match status" value="1"/>
</dbReference>
<evidence type="ECO:0000256" key="3">
    <source>
        <dbReference type="ARBA" id="ARBA00022448"/>
    </source>
</evidence>
<feature type="transmembrane region" description="Helical" evidence="9">
    <location>
        <begin position="273"/>
        <end position="305"/>
    </location>
</feature>
<evidence type="ECO:0000313" key="11">
    <source>
        <dbReference type="Proteomes" id="UP001501257"/>
    </source>
</evidence>
<evidence type="ECO:0000256" key="8">
    <source>
        <dbReference type="SAM" id="MobiDB-lite"/>
    </source>
</evidence>
<reference evidence="11" key="1">
    <citation type="journal article" date="2019" name="Int. J. Syst. Evol. Microbiol.">
        <title>The Global Catalogue of Microorganisms (GCM) 10K type strain sequencing project: providing services to taxonomists for standard genome sequencing and annotation.</title>
        <authorList>
            <consortium name="The Broad Institute Genomics Platform"/>
            <consortium name="The Broad Institute Genome Sequencing Center for Infectious Disease"/>
            <person name="Wu L."/>
            <person name="Ma J."/>
        </authorList>
    </citation>
    <scope>NUCLEOTIDE SEQUENCE [LARGE SCALE GENOMIC DNA]</scope>
    <source>
        <strain evidence="11">JCM 18952</strain>
    </source>
</reference>
<protein>
    <submittedName>
        <fullName evidence="10">AI-2E family transporter</fullName>
    </submittedName>
</protein>
<dbReference type="PANTHER" id="PTHR21716:SF53">
    <property type="entry name" value="PERMEASE PERM-RELATED"/>
    <property type="match status" value="1"/>
</dbReference>
<dbReference type="Proteomes" id="UP001501257">
    <property type="component" value="Unassembled WGS sequence"/>
</dbReference>
<keyword evidence="7 9" id="KW-0472">Membrane</keyword>
<dbReference type="PANTHER" id="PTHR21716">
    <property type="entry name" value="TRANSMEMBRANE PROTEIN"/>
    <property type="match status" value="1"/>
</dbReference>
<evidence type="ECO:0000313" key="10">
    <source>
        <dbReference type="EMBL" id="GAA5226410.1"/>
    </source>
</evidence>
<organism evidence="10 11">
    <name type="scientific">Paeniglutamicibacter antarcticus</name>
    <dbReference type="NCBI Taxonomy" id="494023"/>
    <lineage>
        <taxon>Bacteria</taxon>
        <taxon>Bacillati</taxon>
        <taxon>Actinomycetota</taxon>
        <taxon>Actinomycetes</taxon>
        <taxon>Micrococcales</taxon>
        <taxon>Micrococcaceae</taxon>
        <taxon>Paeniglutamicibacter</taxon>
    </lineage>
</organism>
<accession>A0ABP9TJR7</accession>
<comment type="caution">
    <text evidence="10">The sequence shown here is derived from an EMBL/GenBank/DDBJ whole genome shotgun (WGS) entry which is preliminary data.</text>
</comment>
<name>A0ABP9TJR7_9MICC</name>
<feature type="region of interest" description="Disordered" evidence="8">
    <location>
        <begin position="375"/>
        <end position="394"/>
    </location>
</feature>
<comment type="subcellular location">
    <subcellularLocation>
        <location evidence="1">Cell membrane</location>
        <topology evidence="1">Multi-pass membrane protein</topology>
    </subcellularLocation>
</comment>
<keyword evidence="5 9" id="KW-0812">Transmembrane</keyword>
<feature type="transmembrane region" description="Helical" evidence="9">
    <location>
        <begin position="56"/>
        <end position="73"/>
    </location>
</feature>
<dbReference type="EMBL" id="BAABLK010000020">
    <property type="protein sequence ID" value="GAA5226410.1"/>
    <property type="molecule type" value="Genomic_DNA"/>
</dbReference>
<comment type="similarity">
    <text evidence="2">Belongs to the autoinducer-2 exporter (AI-2E) (TC 2.A.86) family.</text>
</comment>
<dbReference type="InterPro" id="IPR002549">
    <property type="entry name" value="AI-2E-like"/>
</dbReference>
<keyword evidence="4" id="KW-1003">Cell membrane</keyword>
<feature type="transmembrane region" description="Helical" evidence="9">
    <location>
        <begin position="176"/>
        <end position="200"/>
    </location>
</feature>
<keyword evidence="6 9" id="KW-1133">Transmembrane helix</keyword>
<evidence type="ECO:0000256" key="1">
    <source>
        <dbReference type="ARBA" id="ARBA00004651"/>
    </source>
</evidence>